<dbReference type="Proteomes" id="UP000800096">
    <property type="component" value="Unassembled WGS sequence"/>
</dbReference>
<dbReference type="OrthoDB" id="539213at2759"/>
<dbReference type="Pfam" id="PF00023">
    <property type="entry name" value="Ank"/>
    <property type="match status" value="1"/>
</dbReference>
<gene>
    <name evidence="3" type="ORF">BDU57DRAFT_103476</name>
</gene>
<feature type="compositionally biased region" description="Low complexity" evidence="2">
    <location>
        <begin position="353"/>
        <end position="369"/>
    </location>
</feature>
<accession>A0A6A5Q7B2</accession>
<keyword evidence="4" id="KW-1185">Reference proteome</keyword>
<evidence type="ECO:0000256" key="1">
    <source>
        <dbReference type="PROSITE-ProRule" id="PRU00023"/>
    </source>
</evidence>
<proteinExistence type="predicted"/>
<evidence type="ECO:0000256" key="2">
    <source>
        <dbReference type="SAM" id="MobiDB-lite"/>
    </source>
</evidence>
<dbReference type="InterPro" id="IPR002110">
    <property type="entry name" value="Ankyrin_rpt"/>
</dbReference>
<dbReference type="InterPro" id="IPR036770">
    <property type="entry name" value="Ankyrin_rpt-contain_sf"/>
</dbReference>
<feature type="region of interest" description="Disordered" evidence="2">
    <location>
        <begin position="351"/>
        <end position="390"/>
    </location>
</feature>
<dbReference type="EMBL" id="ML979144">
    <property type="protein sequence ID" value="KAF1911413.1"/>
    <property type="molecule type" value="Genomic_DNA"/>
</dbReference>
<protein>
    <submittedName>
        <fullName evidence="3">Uncharacterized protein</fullName>
    </submittedName>
</protein>
<reference evidence="3" key="1">
    <citation type="journal article" date="2020" name="Stud. Mycol.">
        <title>101 Dothideomycetes genomes: a test case for predicting lifestyles and emergence of pathogens.</title>
        <authorList>
            <person name="Haridas S."/>
            <person name="Albert R."/>
            <person name="Binder M."/>
            <person name="Bloem J."/>
            <person name="Labutti K."/>
            <person name="Salamov A."/>
            <person name="Andreopoulos B."/>
            <person name="Baker S."/>
            <person name="Barry K."/>
            <person name="Bills G."/>
            <person name="Bluhm B."/>
            <person name="Cannon C."/>
            <person name="Castanera R."/>
            <person name="Culley D."/>
            <person name="Daum C."/>
            <person name="Ezra D."/>
            <person name="Gonzalez J."/>
            <person name="Henrissat B."/>
            <person name="Kuo A."/>
            <person name="Liang C."/>
            <person name="Lipzen A."/>
            <person name="Lutzoni F."/>
            <person name="Magnuson J."/>
            <person name="Mondo S."/>
            <person name="Nolan M."/>
            <person name="Ohm R."/>
            <person name="Pangilinan J."/>
            <person name="Park H.-J."/>
            <person name="Ramirez L."/>
            <person name="Alfaro M."/>
            <person name="Sun H."/>
            <person name="Tritt A."/>
            <person name="Yoshinaga Y."/>
            <person name="Zwiers L.-H."/>
            <person name="Turgeon B."/>
            <person name="Goodwin S."/>
            <person name="Spatafora J."/>
            <person name="Crous P."/>
            <person name="Grigoriev I."/>
        </authorList>
    </citation>
    <scope>NUCLEOTIDE SEQUENCE</scope>
    <source>
        <strain evidence="3">HMLAC05119</strain>
    </source>
</reference>
<keyword evidence="1" id="KW-0040">ANK repeat</keyword>
<dbReference type="PROSITE" id="PS50088">
    <property type="entry name" value="ANK_REPEAT"/>
    <property type="match status" value="1"/>
</dbReference>
<evidence type="ECO:0000313" key="3">
    <source>
        <dbReference type="EMBL" id="KAF1911413.1"/>
    </source>
</evidence>
<dbReference type="AlphaFoldDB" id="A0A6A5Q7B2"/>
<evidence type="ECO:0000313" key="4">
    <source>
        <dbReference type="Proteomes" id="UP000800096"/>
    </source>
</evidence>
<dbReference type="InterPro" id="IPR052391">
    <property type="entry name" value="E3_Ligase-Neurotoxin"/>
</dbReference>
<dbReference type="PANTHER" id="PTHR24133:SF40">
    <property type="entry name" value="ANKYRIN REPEAT DOMAIN 44"/>
    <property type="match status" value="1"/>
</dbReference>
<dbReference type="Gene3D" id="1.25.40.20">
    <property type="entry name" value="Ankyrin repeat-containing domain"/>
    <property type="match status" value="1"/>
</dbReference>
<name>A0A6A5Q7B2_AMPQU</name>
<organism evidence="3 4">
    <name type="scientific">Ampelomyces quisqualis</name>
    <name type="common">Powdery mildew agent</name>
    <dbReference type="NCBI Taxonomy" id="50730"/>
    <lineage>
        <taxon>Eukaryota</taxon>
        <taxon>Fungi</taxon>
        <taxon>Dikarya</taxon>
        <taxon>Ascomycota</taxon>
        <taxon>Pezizomycotina</taxon>
        <taxon>Dothideomycetes</taxon>
        <taxon>Pleosporomycetidae</taxon>
        <taxon>Pleosporales</taxon>
        <taxon>Pleosporineae</taxon>
        <taxon>Phaeosphaeriaceae</taxon>
        <taxon>Ampelomyces</taxon>
    </lineage>
</organism>
<dbReference type="PANTHER" id="PTHR24133">
    <property type="entry name" value="ANKYRIN DOMAIN-CONTAINING"/>
    <property type="match status" value="1"/>
</dbReference>
<dbReference type="SUPFAM" id="SSF48403">
    <property type="entry name" value="Ankyrin repeat"/>
    <property type="match status" value="1"/>
</dbReference>
<sequence length="424" mass="47927">MLSNIQSHQRQIMRILNTSQQSTRAEAVTQYSATSILVIARERAALSSALRAFLSQRRDLIGFMNEYSYSHNAKAFLVQLRAGPAIVKNWSREGKSIRKAVPWEDGACLVLILQTLWPFSRHIDVMISYTLVRPQMHFGFSLTTYGVLQKSHPAVMACKSGDWPMLRQLLQEKKVGIFDKTVNGTSLLHVRPSLHVKSLSFLMLMEKQMAVYRRHRRMILGLMENGAQLDAADIWGRTPLILAISLNCGYHIAKLLLAEGADLYHQDDSGRTVLHQYFADTGRAILIFHQDDIDFSSQDSLGRSVAPYVCLSSKSRAVDLSRCHKNDPKWLFRTDNYGDCPSCHQQDWKSETSDVSSSAQNSSNASPRSVWPDSNALRRAERPSTNNRLPHSEEFQRACCRQQRLNGIISSSQVGRCNLCEEPS</sequence>
<feature type="repeat" description="ANK" evidence="1">
    <location>
        <begin position="235"/>
        <end position="268"/>
    </location>
</feature>